<organism evidence="5 6">
    <name type="scientific">Candidatus Roizmanbacteria bacterium CG10_big_fil_rev_8_21_14_0_10_36_26</name>
    <dbReference type="NCBI Taxonomy" id="1974851"/>
    <lineage>
        <taxon>Bacteria</taxon>
        <taxon>Candidatus Roizmaniibacteriota</taxon>
    </lineage>
</organism>
<comment type="similarity">
    <text evidence="2">Belongs to the cysteine synthase/cystathionine beta-synthase family.</text>
</comment>
<dbReference type="Pfam" id="PF00291">
    <property type="entry name" value="PALP"/>
    <property type="match status" value="1"/>
</dbReference>
<comment type="caution">
    <text evidence="5">The sequence shown here is derived from an EMBL/GenBank/DDBJ whole genome shotgun (WGS) entry which is preliminary data.</text>
</comment>
<reference evidence="6" key="1">
    <citation type="submission" date="2017-09" db="EMBL/GenBank/DDBJ databases">
        <title>Depth-based differentiation of microbial function through sediment-hosted aquifers and enrichment of novel symbionts in the deep terrestrial subsurface.</title>
        <authorList>
            <person name="Probst A.J."/>
            <person name="Ladd B."/>
            <person name="Jarett J.K."/>
            <person name="Geller-Mcgrath D.E."/>
            <person name="Sieber C.M.K."/>
            <person name="Emerson J.B."/>
            <person name="Anantharaman K."/>
            <person name="Thomas B.C."/>
            <person name="Malmstrom R."/>
            <person name="Stieglmeier M."/>
            <person name="Klingl A."/>
            <person name="Woyke T."/>
            <person name="Ryan C.M."/>
            <person name="Banfield J.F."/>
        </authorList>
    </citation>
    <scope>NUCLEOTIDE SEQUENCE [LARGE SCALE GENOMIC DNA]</scope>
</reference>
<dbReference type="SUPFAM" id="SSF53686">
    <property type="entry name" value="Tryptophan synthase beta subunit-like PLP-dependent enzymes"/>
    <property type="match status" value="1"/>
</dbReference>
<dbReference type="Proteomes" id="UP000231434">
    <property type="component" value="Unassembled WGS sequence"/>
</dbReference>
<evidence type="ECO:0000256" key="1">
    <source>
        <dbReference type="ARBA" id="ARBA00001933"/>
    </source>
</evidence>
<dbReference type="AlphaFoldDB" id="A0A2M8KKV2"/>
<feature type="domain" description="Tryptophan synthase beta chain-like PALP" evidence="4">
    <location>
        <begin position="20"/>
        <end position="141"/>
    </location>
</feature>
<keyword evidence="3" id="KW-0663">Pyridoxal phosphate</keyword>
<evidence type="ECO:0000256" key="2">
    <source>
        <dbReference type="ARBA" id="ARBA00007103"/>
    </source>
</evidence>
<dbReference type="GO" id="GO:0006534">
    <property type="term" value="P:cysteine metabolic process"/>
    <property type="evidence" value="ECO:0007669"/>
    <property type="project" value="UniProtKB-ARBA"/>
</dbReference>
<evidence type="ECO:0000259" key="4">
    <source>
        <dbReference type="Pfam" id="PF00291"/>
    </source>
</evidence>
<dbReference type="FunFam" id="3.40.50.1100:FF:000003">
    <property type="entry name" value="Cystathionine beta-synthase"/>
    <property type="match status" value="1"/>
</dbReference>
<evidence type="ECO:0000256" key="3">
    <source>
        <dbReference type="ARBA" id="ARBA00022898"/>
    </source>
</evidence>
<evidence type="ECO:0000313" key="5">
    <source>
        <dbReference type="EMBL" id="PJE60549.1"/>
    </source>
</evidence>
<dbReference type="InterPro" id="IPR036052">
    <property type="entry name" value="TrpB-like_PALP_sf"/>
</dbReference>
<dbReference type="InterPro" id="IPR001926">
    <property type="entry name" value="TrpB-like_PALP"/>
</dbReference>
<dbReference type="InterPro" id="IPR050214">
    <property type="entry name" value="Cys_Synth/Cystath_Beta-Synth"/>
</dbReference>
<proteinExistence type="inferred from homology"/>
<dbReference type="Gene3D" id="3.40.50.1100">
    <property type="match status" value="2"/>
</dbReference>
<dbReference type="GO" id="GO:0009069">
    <property type="term" value="P:serine family amino acid metabolic process"/>
    <property type="evidence" value="ECO:0007669"/>
    <property type="project" value="UniProtKB-ARBA"/>
</dbReference>
<gene>
    <name evidence="5" type="ORF">COU86_03740</name>
</gene>
<comment type="cofactor">
    <cofactor evidence="1">
        <name>pyridoxal 5'-phosphate</name>
        <dbReference type="ChEBI" id="CHEBI:597326"/>
    </cofactor>
</comment>
<dbReference type="GO" id="GO:0044272">
    <property type="term" value="P:sulfur compound biosynthetic process"/>
    <property type="evidence" value="ECO:0007669"/>
    <property type="project" value="UniProtKB-ARBA"/>
</dbReference>
<accession>A0A2M8KKV2</accession>
<protein>
    <recommendedName>
        <fullName evidence="4">Tryptophan synthase beta chain-like PALP domain-containing protein</fullName>
    </recommendedName>
</protein>
<dbReference type="PANTHER" id="PTHR10314">
    <property type="entry name" value="CYSTATHIONINE BETA-SYNTHASE"/>
    <property type="match status" value="1"/>
</dbReference>
<name>A0A2M8KKV2_9BACT</name>
<dbReference type="EMBL" id="PFEB01000044">
    <property type="protein sequence ID" value="PJE60549.1"/>
    <property type="molecule type" value="Genomic_DNA"/>
</dbReference>
<sequence>MFQTKDQYLSSLNYIFSIKIIGNTPVVELRRYSPNKNVKIYAKLENFNSSGSIKDRVALFMINQAITSKKLYPNLELIEPTTGNTGISLAMVSAILGYRFTAVMPDKVSLERRKLLKAYGAKIILTEDDNDINLAKKIVNEQRPEIQTVGLNSRFPTKIQGLRNLQYFRPAIFEKNLVDQIISIDEEEAAFTYMKD</sequence>
<evidence type="ECO:0000313" key="6">
    <source>
        <dbReference type="Proteomes" id="UP000231434"/>
    </source>
</evidence>